<sequence length="61" mass="5749">MGPNGTSGAWGPDAGSGSPRSRDGSTPLPYAADEPPAGPWSQAGGGPTMFPGPGCPGPGVA</sequence>
<gene>
    <name evidence="2" type="ORF">SLNWT_5755</name>
</gene>
<organism evidence="2 3">
    <name type="scientific">Streptomyces albus (strain ATCC 21838 / DSM 41398 / FERM P-419 / JCM 4703 / NBRC 107858)</name>
    <dbReference type="NCBI Taxonomy" id="1081613"/>
    <lineage>
        <taxon>Bacteria</taxon>
        <taxon>Bacillati</taxon>
        <taxon>Actinomycetota</taxon>
        <taxon>Actinomycetes</taxon>
        <taxon>Kitasatosporales</taxon>
        <taxon>Streptomycetaceae</taxon>
        <taxon>Streptomyces</taxon>
    </lineage>
</organism>
<dbReference type="Proteomes" id="UP000031523">
    <property type="component" value="Chromosome"/>
</dbReference>
<keyword evidence="3" id="KW-1185">Reference proteome</keyword>
<feature type="region of interest" description="Disordered" evidence="1">
    <location>
        <begin position="1"/>
        <end position="61"/>
    </location>
</feature>
<name>A0A0B5F5F5_STRA4</name>
<dbReference type="EMBL" id="CP010519">
    <property type="protein sequence ID" value="AJE86131.1"/>
    <property type="molecule type" value="Genomic_DNA"/>
</dbReference>
<evidence type="ECO:0000313" key="3">
    <source>
        <dbReference type="Proteomes" id="UP000031523"/>
    </source>
</evidence>
<proteinExistence type="predicted"/>
<evidence type="ECO:0000313" key="2">
    <source>
        <dbReference type="EMBL" id="AJE86131.1"/>
    </source>
</evidence>
<protein>
    <submittedName>
        <fullName evidence="2">Uncharacterized protein</fullName>
    </submittedName>
</protein>
<reference evidence="2 3" key="1">
    <citation type="submission" date="2015-01" db="EMBL/GenBank/DDBJ databases">
        <title>Enhanced salinomycin production by adjusting the supply of polyketide extender units in Streptomyce albus DSM 41398.</title>
        <authorList>
            <person name="Lu C."/>
        </authorList>
    </citation>
    <scope>NUCLEOTIDE SEQUENCE [LARGE SCALE GENOMIC DNA]</scope>
    <source>
        <strain evidence="3">ATCC 21838 / DSM 41398 / FERM P-419 / JCM 4703 / NBRC 107858</strain>
    </source>
</reference>
<dbReference type="KEGG" id="sals:SLNWT_5755"/>
<evidence type="ECO:0000256" key="1">
    <source>
        <dbReference type="SAM" id="MobiDB-lite"/>
    </source>
</evidence>
<dbReference type="AlphaFoldDB" id="A0A0B5F5F5"/>
<accession>A0A0B5F5F5</accession>